<dbReference type="Pfam" id="PF02537">
    <property type="entry name" value="CRCB"/>
    <property type="match status" value="1"/>
</dbReference>
<dbReference type="RefSeq" id="WP_040009882.1">
    <property type="nucleotide sequence ID" value="NZ_CP009574.1"/>
</dbReference>
<feature type="transmembrane region" description="Helical" evidence="12">
    <location>
        <begin position="33"/>
        <end position="56"/>
    </location>
</feature>
<sequence>MGILFVLVGIGGGLGAMSRFAVTQATASISKQIPFGIFICNVIGSLLIGVIAAFLIKTNLFNEEVSTYTRSLLVTGFLGGFTTFSSFSLDVLNLLQRGEIFLALGYIFVSITVSLLAVILGFYLIMGIYK</sequence>
<accession>A0A097EQ64</accession>
<keyword evidence="12" id="KW-0479">Metal-binding</keyword>
<dbReference type="NCBIfam" id="TIGR00494">
    <property type="entry name" value="crcB"/>
    <property type="match status" value="1"/>
</dbReference>
<name>A0A097EQ64_9GAMM</name>
<gene>
    <name evidence="12" type="primary">fluC</name>
    <name evidence="12" type="synonym">crcB</name>
    <name evidence="13" type="ORF">LO80_06875</name>
</gene>
<evidence type="ECO:0000256" key="4">
    <source>
        <dbReference type="ARBA" id="ARBA00022692"/>
    </source>
</evidence>
<dbReference type="GO" id="GO:0140114">
    <property type="term" value="P:cellular detoxification of fluoride"/>
    <property type="evidence" value="ECO:0007669"/>
    <property type="project" value="UniProtKB-UniRule"/>
</dbReference>
<keyword evidence="14" id="KW-1185">Reference proteome</keyword>
<comment type="similarity">
    <text evidence="10 12">Belongs to the fluoride channel Fluc/FEX (TC 1.A.43) family.</text>
</comment>
<evidence type="ECO:0000313" key="13">
    <source>
        <dbReference type="EMBL" id="AIT09713.1"/>
    </source>
</evidence>
<evidence type="ECO:0000256" key="11">
    <source>
        <dbReference type="ARBA" id="ARBA00035585"/>
    </source>
</evidence>
<dbReference type="OrthoDB" id="5604762at2"/>
<keyword evidence="7 12" id="KW-0406">Ion transport</keyword>
<dbReference type="InterPro" id="IPR003691">
    <property type="entry name" value="FluC"/>
</dbReference>
<keyword evidence="9 12" id="KW-0407">Ion channel</keyword>
<dbReference type="AlphaFoldDB" id="A0A097EQ64"/>
<evidence type="ECO:0000256" key="3">
    <source>
        <dbReference type="ARBA" id="ARBA00022519"/>
    </source>
</evidence>
<dbReference type="HOGENOM" id="CLU_114342_2_3_6"/>
<evidence type="ECO:0000256" key="7">
    <source>
        <dbReference type="ARBA" id="ARBA00023065"/>
    </source>
</evidence>
<dbReference type="GO" id="GO:0046872">
    <property type="term" value="F:metal ion binding"/>
    <property type="evidence" value="ECO:0007669"/>
    <property type="project" value="UniProtKB-KW"/>
</dbReference>
<dbReference type="HAMAP" id="MF_00454">
    <property type="entry name" value="FluC"/>
    <property type="match status" value="1"/>
</dbReference>
<feature type="binding site" evidence="12">
    <location>
        <position position="79"/>
    </location>
    <ligand>
        <name>Na(+)</name>
        <dbReference type="ChEBI" id="CHEBI:29101"/>
        <note>structural</note>
    </ligand>
</feature>
<evidence type="ECO:0000256" key="9">
    <source>
        <dbReference type="ARBA" id="ARBA00023303"/>
    </source>
</evidence>
<dbReference type="eggNOG" id="COG0239">
    <property type="taxonomic scope" value="Bacteria"/>
</dbReference>
<evidence type="ECO:0000256" key="5">
    <source>
        <dbReference type="ARBA" id="ARBA00022989"/>
    </source>
</evidence>
<feature type="binding site" evidence="12">
    <location>
        <position position="82"/>
    </location>
    <ligand>
        <name>Na(+)</name>
        <dbReference type="ChEBI" id="CHEBI:29101"/>
        <note>structural</note>
    </ligand>
</feature>
<evidence type="ECO:0000256" key="12">
    <source>
        <dbReference type="HAMAP-Rule" id="MF_00454"/>
    </source>
</evidence>
<organism evidence="13 14">
    <name type="scientific">Candidatus Francisella endociliophora</name>
    <dbReference type="NCBI Taxonomy" id="653937"/>
    <lineage>
        <taxon>Bacteria</taxon>
        <taxon>Pseudomonadati</taxon>
        <taxon>Pseudomonadota</taxon>
        <taxon>Gammaproteobacteria</taxon>
        <taxon>Thiotrichales</taxon>
        <taxon>Francisellaceae</taxon>
        <taxon>Francisella</taxon>
    </lineage>
</organism>
<keyword evidence="4 12" id="KW-0812">Transmembrane</keyword>
<evidence type="ECO:0000256" key="2">
    <source>
        <dbReference type="ARBA" id="ARBA00022475"/>
    </source>
</evidence>
<keyword evidence="8 12" id="KW-0472">Membrane</keyword>
<comment type="subcellular location">
    <subcellularLocation>
        <location evidence="1 12">Cell membrane</location>
        <topology evidence="1 12">Multi-pass membrane protein</topology>
    </subcellularLocation>
</comment>
<reference evidence="13 14" key="1">
    <citation type="submission" date="2014-10" db="EMBL/GenBank/DDBJ databases">
        <title>Whole genome sequence of Francisella endociliophora strain FSC1006, isolated from a laboratory culture of the marine ciliate Euplotes raikovi.</title>
        <authorList>
            <person name="Granberg M."/>
            <person name="Backman S."/>
            <person name="Lundmark E."/>
            <person name="Nilsson E."/>
            <person name="Karlsson E."/>
            <person name="Thelaus J."/>
            <person name="Ohrman C."/>
            <person name="Larkeryd A."/>
            <person name="Stenberg P."/>
        </authorList>
    </citation>
    <scope>NUCLEOTIDE SEQUENCE [LARGE SCALE GENOMIC DNA]</scope>
    <source>
        <strain evidence="13 14">FSC1006</strain>
    </source>
</reference>
<keyword evidence="5 12" id="KW-1133">Transmembrane helix</keyword>
<dbReference type="GO" id="GO:0005886">
    <property type="term" value="C:plasma membrane"/>
    <property type="evidence" value="ECO:0007669"/>
    <property type="project" value="UniProtKB-SubCell"/>
</dbReference>
<protein>
    <recommendedName>
        <fullName evidence="12">Fluoride-specific ion channel FluC</fullName>
    </recommendedName>
</protein>
<feature type="transmembrane region" description="Helical" evidence="12">
    <location>
        <begin position="100"/>
        <end position="125"/>
    </location>
</feature>
<comment type="function">
    <text evidence="12">Fluoride-specific ion channel. Important for reducing fluoride concentration in the cell, thus reducing its toxicity.</text>
</comment>
<keyword evidence="2 12" id="KW-1003">Cell membrane</keyword>
<proteinExistence type="inferred from homology"/>
<evidence type="ECO:0000256" key="1">
    <source>
        <dbReference type="ARBA" id="ARBA00004651"/>
    </source>
</evidence>
<keyword evidence="3" id="KW-0997">Cell inner membrane</keyword>
<keyword evidence="12" id="KW-0813">Transport</keyword>
<dbReference type="STRING" id="1547445.LO80_06875"/>
<comment type="activity regulation">
    <text evidence="12">Na(+) is not transported, but it plays an essential structural role and its presence is essential for fluoride channel function.</text>
</comment>
<feature type="transmembrane region" description="Helical" evidence="12">
    <location>
        <begin position="68"/>
        <end position="88"/>
    </location>
</feature>
<evidence type="ECO:0000256" key="10">
    <source>
        <dbReference type="ARBA" id="ARBA00035120"/>
    </source>
</evidence>
<dbReference type="EMBL" id="CP009574">
    <property type="protein sequence ID" value="AIT09713.1"/>
    <property type="molecule type" value="Genomic_DNA"/>
</dbReference>
<dbReference type="PANTHER" id="PTHR28259">
    <property type="entry name" value="FLUORIDE EXPORT PROTEIN 1-RELATED"/>
    <property type="match status" value="1"/>
</dbReference>
<evidence type="ECO:0000256" key="6">
    <source>
        <dbReference type="ARBA" id="ARBA00023053"/>
    </source>
</evidence>
<dbReference type="GO" id="GO:0062054">
    <property type="term" value="F:fluoride channel activity"/>
    <property type="evidence" value="ECO:0007669"/>
    <property type="project" value="UniProtKB-UniRule"/>
</dbReference>
<dbReference type="Proteomes" id="UP000029672">
    <property type="component" value="Chromosome"/>
</dbReference>
<evidence type="ECO:0000313" key="14">
    <source>
        <dbReference type="Proteomes" id="UP000029672"/>
    </source>
</evidence>
<dbReference type="KEGG" id="frf:LO80_06875"/>
<evidence type="ECO:0000256" key="8">
    <source>
        <dbReference type="ARBA" id="ARBA00023136"/>
    </source>
</evidence>
<comment type="catalytic activity">
    <reaction evidence="11">
        <text>fluoride(in) = fluoride(out)</text>
        <dbReference type="Rhea" id="RHEA:76159"/>
        <dbReference type="ChEBI" id="CHEBI:17051"/>
    </reaction>
    <physiologicalReaction direction="left-to-right" evidence="11">
        <dbReference type="Rhea" id="RHEA:76160"/>
    </physiologicalReaction>
</comment>
<keyword evidence="6 12" id="KW-0915">Sodium</keyword>
<dbReference type="PANTHER" id="PTHR28259:SF1">
    <property type="entry name" value="FLUORIDE EXPORT PROTEIN 1-RELATED"/>
    <property type="match status" value="1"/>
</dbReference>